<evidence type="ECO:0000313" key="1">
    <source>
        <dbReference type="EMBL" id="OQP52370.1"/>
    </source>
</evidence>
<dbReference type="RefSeq" id="WP_014220422.1">
    <property type="nucleotide sequence ID" value="NZ_LWBO01000004.1"/>
</dbReference>
<proteinExistence type="predicted"/>
<evidence type="ECO:0008006" key="3">
    <source>
        <dbReference type="Google" id="ProtNLM"/>
    </source>
</evidence>
<evidence type="ECO:0000313" key="2">
    <source>
        <dbReference type="Proteomes" id="UP000192277"/>
    </source>
</evidence>
<sequence length="176" mass="19682">MENTIVTSFCIGTEECKQTLSYISAATAREKYTGKISPAQLKDYIQKKFSTGALHVDMNSLSNQFVVVYADGEVAGYARITSKGSRPEIFNGKSIMRIADFAVLKKFDDVQVKKSLLEKCLSACGLQQIVWIGEYEQNPDLEFFASYEFVKNTAVTGVNEVGLPLVYMVKEKQQFN</sequence>
<dbReference type="Proteomes" id="UP000192277">
    <property type="component" value="Unassembled WGS sequence"/>
</dbReference>
<protein>
    <recommendedName>
        <fullName evidence="3">N-acetyltransferase domain-containing protein</fullName>
    </recommendedName>
</protein>
<name>A0ABX3P0V3_9BACT</name>
<reference evidence="1 2" key="1">
    <citation type="submission" date="2016-04" db="EMBL/GenBank/DDBJ databases">
        <authorList>
            <person name="Chen L."/>
            <person name="Zhuang W."/>
            <person name="Wang G."/>
        </authorList>
    </citation>
    <scope>NUCLEOTIDE SEQUENCE [LARGE SCALE GENOMIC DNA]</scope>
    <source>
        <strain evidence="2">GR20</strain>
    </source>
</reference>
<dbReference type="Gene3D" id="3.40.630.30">
    <property type="match status" value="1"/>
</dbReference>
<dbReference type="InterPro" id="IPR016181">
    <property type="entry name" value="Acyl_CoA_acyltransferase"/>
</dbReference>
<accession>A0ABX3P0V3</accession>
<dbReference type="SUPFAM" id="SSF55729">
    <property type="entry name" value="Acyl-CoA N-acyltransferases (Nat)"/>
    <property type="match status" value="1"/>
</dbReference>
<organism evidence="1 2">
    <name type="scientific">Niastella koreensis</name>
    <dbReference type="NCBI Taxonomy" id="354356"/>
    <lineage>
        <taxon>Bacteria</taxon>
        <taxon>Pseudomonadati</taxon>
        <taxon>Bacteroidota</taxon>
        <taxon>Chitinophagia</taxon>
        <taxon>Chitinophagales</taxon>
        <taxon>Chitinophagaceae</taxon>
        <taxon>Niastella</taxon>
    </lineage>
</organism>
<dbReference type="EMBL" id="LWBO01000004">
    <property type="protein sequence ID" value="OQP52370.1"/>
    <property type="molecule type" value="Genomic_DNA"/>
</dbReference>
<gene>
    <name evidence="1" type="ORF">A4D02_24580</name>
</gene>
<comment type="caution">
    <text evidence="1">The sequence shown here is derived from an EMBL/GenBank/DDBJ whole genome shotgun (WGS) entry which is preliminary data.</text>
</comment>
<keyword evidence="2" id="KW-1185">Reference proteome</keyword>